<accession>A0ABT0V254</accession>
<keyword evidence="4" id="KW-0808">Transferase</keyword>
<dbReference type="EMBL" id="JAMQAW010000080">
    <property type="protein sequence ID" value="MCM2393638.1"/>
    <property type="molecule type" value="Genomic_DNA"/>
</dbReference>
<dbReference type="Gene3D" id="1.10.1660.10">
    <property type="match status" value="1"/>
</dbReference>
<evidence type="ECO:0000256" key="4">
    <source>
        <dbReference type="ARBA" id="ARBA00022679"/>
    </source>
</evidence>
<feature type="domain" description="Helix-turn-helix" evidence="6">
    <location>
        <begin position="11"/>
        <end position="61"/>
    </location>
</feature>
<dbReference type="InterPro" id="IPR002020">
    <property type="entry name" value="Citrate_synthase"/>
</dbReference>
<dbReference type="Proteomes" id="UP001431429">
    <property type="component" value="Unassembled WGS sequence"/>
</dbReference>
<evidence type="ECO:0000313" key="7">
    <source>
        <dbReference type="EMBL" id="MCM2393638.1"/>
    </source>
</evidence>
<evidence type="ECO:0000259" key="6">
    <source>
        <dbReference type="Pfam" id="PF12728"/>
    </source>
</evidence>
<dbReference type="InterPro" id="IPR016142">
    <property type="entry name" value="Citrate_synth-like_lrg_a-sub"/>
</dbReference>
<comment type="pathway">
    <text evidence="1">Carbohydrate metabolism; tricarboxylic acid cycle.</text>
</comment>
<comment type="similarity">
    <text evidence="2">Belongs to the citrate synthase family.</text>
</comment>
<protein>
    <recommendedName>
        <fullName evidence="3">citrate synthase (unknown stereospecificity)</fullName>
        <ecNumber evidence="3">2.3.3.16</ecNumber>
    </recommendedName>
</protein>
<dbReference type="InterPro" id="IPR016143">
    <property type="entry name" value="Citrate_synth-like_sm_a-sub"/>
</dbReference>
<reference evidence="7" key="1">
    <citation type="submission" date="2022-06" db="EMBL/GenBank/DDBJ databases">
        <title>Genome public.</title>
        <authorList>
            <person name="Sun Q."/>
        </authorList>
    </citation>
    <scope>NUCLEOTIDE SEQUENCE</scope>
    <source>
        <strain evidence="7">CWNU-1</strain>
    </source>
</reference>
<comment type="caution">
    <text evidence="7">The sequence shown here is derived from an EMBL/GenBank/DDBJ whole genome shotgun (WGS) entry which is preliminary data.</text>
</comment>
<dbReference type="InterPro" id="IPR036969">
    <property type="entry name" value="Citrate_synthase_sf"/>
</dbReference>
<evidence type="ECO:0000313" key="8">
    <source>
        <dbReference type="Proteomes" id="UP001431429"/>
    </source>
</evidence>
<keyword evidence="8" id="KW-1185">Reference proteome</keyword>
<dbReference type="RefSeq" id="WP_250923935.1">
    <property type="nucleotide sequence ID" value="NZ_JAMQAW010000080.1"/>
</dbReference>
<evidence type="ECO:0000256" key="1">
    <source>
        <dbReference type="ARBA" id="ARBA00005163"/>
    </source>
</evidence>
<evidence type="ECO:0000256" key="2">
    <source>
        <dbReference type="ARBA" id="ARBA00010566"/>
    </source>
</evidence>
<dbReference type="PRINTS" id="PR00143">
    <property type="entry name" value="CITRTSNTHASE"/>
</dbReference>
<organism evidence="7 8">
    <name type="scientific">Streptomyces albipurpureus</name>
    <dbReference type="NCBI Taxonomy" id="2897419"/>
    <lineage>
        <taxon>Bacteria</taxon>
        <taxon>Bacillati</taxon>
        <taxon>Actinomycetota</taxon>
        <taxon>Actinomycetes</taxon>
        <taxon>Kitasatosporales</taxon>
        <taxon>Streptomycetaceae</taxon>
        <taxon>Streptomyces</taxon>
    </lineage>
</organism>
<dbReference type="PANTHER" id="PTHR11739">
    <property type="entry name" value="CITRATE SYNTHASE"/>
    <property type="match status" value="1"/>
</dbReference>
<dbReference type="Pfam" id="PF00285">
    <property type="entry name" value="Citrate_synt"/>
    <property type="match status" value="1"/>
</dbReference>
<dbReference type="Gene3D" id="1.10.230.10">
    <property type="entry name" value="Cytochrome P450-Terp, domain 2"/>
    <property type="match status" value="1"/>
</dbReference>
<dbReference type="PANTHER" id="PTHR11739:SF4">
    <property type="entry name" value="CITRATE SYNTHASE, PEROXISOMAL"/>
    <property type="match status" value="1"/>
</dbReference>
<name>A0ABT0V254_9ACTN</name>
<gene>
    <name evidence="7" type="ORF">NBG84_36125</name>
</gene>
<sequence>MTDPPASGPRLTTRETAARLGVKPATVYAYVSRGQLSSRRDPDGRGSTFDAREVEALVRRGRREPAAGGDTTWRIRTGITLIDQDRYYFRGVDAVELAQHYHYEQIAEWLWTGDLRADVHFTAPPEALASARRAIEALPENSSSADRLRAVTIAASVTDPLRFDLGRNAVLGVARMLIPTLVDALPAVGEPARVGGGIAARLWARLTASRPDEASLRALDLALALLIDHDLAASTLAVRVAASARAHPYAAVSAGLGTLDGPLHGAASGLAHRMLTEVLERGSAAAVVADHLRAGRQVPGLGHRLYTGQDPRAEALFAALARIPAAGPALAAARAVESATARQTGMSGNVDLALATMSVAARMRAEAGETVFAVARTAGWIAHALEEYGEPGLRLRPSGQYDGPRPPRPLP</sequence>
<evidence type="ECO:0000256" key="5">
    <source>
        <dbReference type="SAM" id="MobiDB-lite"/>
    </source>
</evidence>
<proteinExistence type="inferred from homology"/>
<dbReference type="SUPFAM" id="SSF48256">
    <property type="entry name" value="Citrate synthase"/>
    <property type="match status" value="1"/>
</dbReference>
<evidence type="ECO:0000256" key="3">
    <source>
        <dbReference type="ARBA" id="ARBA00012972"/>
    </source>
</evidence>
<dbReference type="InterPro" id="IPR009061">
    <property type="entry name" value="DNA-bd_dom_put_sf"/>
</dbReference>
<dbReference type="SUPFAM" id="SSF46955">
    <property type="entry name" value="Putative DNA-binding domain"/>
    <property type="match status" value="1"/>
</dbReference>
<dbReference type="InterPro" id="IPR041657">
    <property type="entry name" value="HTH_17"/>
</dbReference>
<feature type="region of interest" description="Disordered" evidence="5">
    <location>
        <begin position="392"/>
        <end position="411"/>
    </location>
</feature>
<dbReference type="EC" id="2.3.3.16" evidence="3"/>
<dbReference type="Gene3D" id="1.10.580.10">
    <property type="entry name" value="Citrate Synthase, domain 1"/>
    <property type="match status" value="1"/>
</dbReference>
<dbReference type="Pfam" id="PF12728">
    <property type="entry name" value="HTH_17"/>
    <property type="match status" value="1"/>
</dbReference>